<dbReference type="PANTHER" id="PTHR11240">
    <property type="entry name" value="RIBONUCLEASE T2"/>
    <property type="match status" value="1"/>
</dbReference>
<evidence type="ECO:0000313" key="5">
    <source>
        <dbReference type="Proteomes" id="UP000654075"/>
    </source>
</evidence>
<dbReference type="InterPro" id="IPR001568">
    <property type="entry name" value="RNase_T2-like"/>
</dbReference>
<gene>
    <name evidence="4" type="ORF">PGLA1383_LOCUS21434</name>
</gene>
<dbReference type="Proteomes" id="UP000654075">
    <property type="component" value="Unassembled WGS sequence"/>
</dbReference>
<dbReference type="GO" id="GO:0005576">
    <property type="term" value="C:extracellular region"/>
    <property type="evidence" value="ECO:0007669"/>
    <property type="project" value="TreeGrafter"/>
</dbReference>
<feature type="non-terminal residue" evidence="4">
    <location>
        <position position="1"/>
    </location>
</feature>
<dbReference type="GO" id="GO:0033897">
    <property type="term" value="F:ribonuclease T2 activity"/>
    <property type="evidence" value="ECO:0007669"/>
    <property type="project" value="InterPro"/>
</dbReference>
<keyword evidence="3" id="KW-0472">Membrane</keyword>
<evidence type="ECO:0000256" key="1">
    <source>
        <dbReference type="ARBA" id="ARBA00007469"/>
    </source>
</evidence>
<dbReference type="OMA" id="LLWFCEW"/>
<dbReference type="InterPro" id="IPR036430">
    <property type="entry name" value="RNase_T2-like_sf"/>
</dbReference>
<evidence type="ECO:0000256" key="3">
    <source>
        <dbReference type="SAM" id="Phobius"/>
    </source>
</evidence>
<keyword evidence="3" id="KW-1133">Transmembrane helix</keyword>
<reference evidence="4" key="1">
    <citation type="submission" date="2021-02" db="EMBL/GenBank/DDBJ databases">
        <authorList>
            <person name="Dougan E. K."/>
            <person name="Rhodes N."/>
            <person name="Thang M."/>
            <person name="Chan C."/>
        </authorList>
    </citation>
    <scope>NUCLEOTIDE SEQUENCE</scope>
</reference>
<sequence length="330" mass="35851">EDLSTCGNKTGMNDWDFLILDELWLPQLCRALEQGHDPTLTHAGGRRCHSSAARLDGLSIHGLWPNYVGGYPSCCRRDALPAQLPEALRSAAEKRWVDPTWPSGDSCSICSMWGHEHMKHGSCVSRGIEDYMNLTLELSARLRPQREELERLLEDAGPGQARTADLAAIYKPWAVQVICDPLDTDNQSADVGHFLEIRTCWNRSAEVSPAEVLEASQLVQIDCGKAFRGMTAPCPEFVLSAAPPSTPTSTPGQRARTAHFATWATLIASSGILCAGGLLCCWRYRRSRHGAAGGFPDVRARALSLQEVASTRASRALLASQQLSAAGADS</sequence>
<protein>
    <submittedName>
        <fullName evidence="4">Uncharacterized protein</fullName>
    </submittedName>
</protein>
<dbReference type="PANTHER" id="PTHR11240:SF22">
    <property type="entry name" value="RIBONUCLEASE T2"/>
    <property type="match status" value="1"/>
</dbReference>
<evidence type="ECO:0000313" key="4">
    <source>
        <dbReference type="EMBL" id="CAE8603216.1"/>
    </source>
</evidence>
<dbReference type="AlphaFoldDB" id="A0A813EZG5"/>
<dbReference type="Gene3D" id="3.90.730.10">
    <property type="entry name" value="Ribonuclease T2-like"/>
    <property type="match status" value="1"/>
</dbReference>
<dbReference type="InterPro" id="IPR018188">
    <property type="entry name" value="RNase_T2_His_AS_1"/>
</dbReference>
<dbReference type="Pfam" id="PF00445">
    <property type="entry name" value="Ribonuclease_T2"/>
    <property type="match status" value="1"/>
</dbReference>
<dbReference type="EMBL" id="CAJNNV010015122">
    <property type="protein sequence ID" value="CAE8603216.1"/>
    <property type="molecule type" value="Genomic_DNA"/>
</dbReference>
<name>A0A813EZG5_POLGL</name>
<proteinExistence type="inferred from homology"/>
<accession>A0A813EZG5</accession>
<evidence type="ECO:0000256" key="2">
    <source>
        <dbReference type="RuleBase" id="RU004328"/>
    </source>
</evidence>
<comment type="similarity">
    <text evidence="1 2">Belongs to the RNase T2 family.</text>
</comment>
<comment type="caution">
    <text evidence="4">The sequence shown here is derived from an EMBL/GenBank/DDBJ whole genome shotgun (WGS) entry which is preliminary data.</text>
</comment>
<dbReference type="GO" id="GO:0003723">
    <property type="term" value="F:RNA binding"/>
    <property type="evidence" value="ECO:0007669"/>
    <property type="project" value="InterPro"/>
</dbReference>
<dbReference type="SUPFAM" id="SSF55895">
    <property type="entry name" value="Ribonuclease Rh-like"/>
    <property type="match status" value="1"/>
</dbReference>
<keyword evidence="3" id="KW-0812">Transmembrane</keyword>
<dbReference type="PROSITE" id="PS00530">
    <property type="entry name" value="RNASE_T2_1"/>
    <property type="match status" value="1"/>
</dbReference>
<dbReference type="OrthoDB" id="435754at2759"/>
<organism evidence="4 5">
    <name type="scientific">Polarella glacialis</name>
    <name type="common">Dinoflagellate</name>
    <dbReference type="NCBI Taxonomy" id="89957"/>
    <lineage>
        <taxon>Eukaryota</taxon>
        <taxon>Sar</taxon>
        <taxon>Alveolata</taxon>
        <taxon>Dinophyceae</taxon>
        <taxon>Suessiales</taxon>
        <taxon>Suessiaceae</taxon>
        <taxon>Polarella</taxon>
    </lineage>
</organism>
<keyword evidence="5" id="KW-1185">Reference proteome</keyword>
<feature type="transmembrane region" description="Helical" evidence="3">
    <location>
        <begin position="260"/>
        <end position="282"/>
    </location>
</feature>
<dbReference type="GO" id="GO:0006401">
    <property type="term" value="P:RNA catabolic process"/>
    <property type="evidence" value="ECO:0007669"/>
    <property type="project" value="TreeGrafter"/>
</dbReference>